<feature type="transmembrane region" description="Helical" evidence="1">
    <location>
        <begin position="95"/>
        <end position="116"/>
    </location>
</feature>
<dbReference type="Pfam" id="PF05145">
    <property type="entry name" value="AbrB"/>
    <property type="match status" value="1"/>
</dbReference>
<feature type="transmembrane region" description="Helical" evidence="1">
    <location>
        <begin position="221"/>
        <end position="240"/>
    </location>
</feature>
<dbReference type="PANTHER" id="PTHR38457">
    <property type="entry name" value="REGULATOR ABRB-RELATED"/>
    <property type="match status" value="1"/>
</dbReference>
<protein>
    <recommendedName>
        <fullName evidence="4">AbrB family transcriptional regulator</fullName>
    </recommendedName>
</protein>
<feature type="transmembrane region" description="Helical" evidence="1">
    <location>
        <begin position="158"/>
        <end position="176"/>
    </location>
</feature>
<dbReference type="EMBL" id="SMGD01000018">
    <property type="protein sequence ID" value="TCK46525.1"/>
    <property type="molecule type" value="Genomic_DNA"/>
</dbReference>
<evidence type="ECO:0000313" key="3">
    <source>
        <dbReference type="Proteomes" id="UP000295565"/>
    </source>
</evidence>
<proteinExistence type="predicted"/>
<dbReference type="GO" id="GO:0010468">
    <property type="term" value="P:regulation of gene expression"/>
    <property type="evidence" value="ECO:0007669"/>
    <property type="project" value="InterPro"/>
</dbReference>
<dbReference type="PIRSF" id="PIRSF038991">
    <property type="entry name" value="Protein_AbrB"/>
    <property type="match status" value="1"/>
</dbReference>
<accession>A0A4R1J8Y1</accession>
<organism evidence="2 3">
    <name type="scientific">Celerinatantimonas diazotrophica</name>
    <dbReference type="NCBI Taxonomy" id="412034"/>
    <lineage>
        <taxon>Bacteria</taxon>
        <taxon>Pseudomonadati</taxon>
        <taxon>Pseudomonadota</taxon>
        <taxon>Gammaproteobacteria</taxon>
        <taxon>Celerinatantimonadaceae</taxon>
        <taxon>Celerinatantimonas</taxon>
    </lineage>
</organism>
<keyword evidence="3" id="KW-1185">Reference proteome</keyword>
<feature type="transmembrane region" description="Helical" evidence="1">
    <location>
        <begin position="196"/>
        <end position="214"/>
    </location>
</feature>
<keyword evidence="1" id="KW-1133">Transmembrane helix</keyword>
<dbReference type="NCBIfam" id="TIGR03082">
    <property type="entry name" value="Gneg_AbrB_dup"/>
    <property type="match status" value="2"/>
</dbReference>
<feature type="transmembrane region" description="Helical" evidence="1">
    <location>
        <begin position="128"/>
        <end position="146"/>
    </location>
</feature>
<dbReference type="OrthoDB" id="9809910at2"/>
<feature type="transmembrane region" description="Helical" evidence="1">
    <location>
        <begin position="274"/>
        <end position="299"/>
    </location>
</feature>
<name>A0A4R1J8Y1_9GAMM</name>
<dbReference type="AlphaFoldDB" id="A0A4R1J8Y1"/>
<keyword evidence="1" id="KW-0472">Membrane</keyword>
<keyword evidence="1" id="KW-0812">Transmembrane</keyword>
<dbReference type="RefSeq" id="WP_131914211.1">
    <property type="nucleotide sequence ID" value="NZ_OU594967.1"/>
</dbReference>
<dbReference type="Proteomes" id="UP000295565">
    <property type="component" value="Unassembled WGS sequence"/>
</dbReference>
<feature type="transmembrane region" description="Helical" evidence="1">
    <location>
        <begin position="41"/>
        <end position="61"/>
    </location>
</feature>
<evidence type="ECO:0000313" key="2">
    <source>
        <dbReference type="EMBL" id="TCK46525.1"/>
    </source>
</evidence>
<sequence length="360" mass="39139">MPSLTKSVSLFSRIPYPICWIILAVLSVSFAWAMQLVGLSAEWMVGPMVAAIVIALMGIKLKMNRPLYQFCQAVVGCVIAQSLTPQIIREVLKDWPIVVLVVASVMFLSWGLGWLIGKFKVMPAQVAIWGASPGAASAMVILAKAYGTDARLVAFMQYIRVLLVVIMSSLVAALVVPDGSLSHSLFENWLQLPQMSSFGFTMALIFGSIILAKYTKIPAGAMLIPMFLGTFLHVNGWLTITLPQPLLAISYLVVGWVIGLGFDRQTFHASFYALPKILLMNVLLMLLCAGLAVLASYWFHVDLLSAYLATSPGGANTVAIIALSNPVNVPFIMALQTSRLFAVMAFGPWIAKWLGKKIEG</sequence>
<dbReference type="InterPro" id="IPR017516">
    <property type="entry name" value="AbrB_dup"/>
</dbReference>
<evidence type="ECO:0000256" key="1">
    <source>
        <dbReference type="SAM" id="Phobius"/>
    </source>
</evidence>
<feature type="transmembrane region" description="Helical" evidence="1">
    <location>
        <begin position="246"/>
        <end position="262"/>
    </location>
</feature>
<comment type="caution">
    <text evidence="2">The sequence shown here is derived from an EMBL/GenBank/DDBJ whole genome shotgun (WGS) entry which is preliminary data.</text>
</comment>
<reference evidence="2 3" key="1">
    <citation type="submission" date="2019-03" db="EMBL/GenBank/DDBJ databases">
        <title>Genomic Encyclopedia of Type Strains, Phase IV (KMG-IV): sequencing the most valuable type-strain genomes for metagenomic binning, comparative biology and taxonomic classification.</title>
        <authorList>
            <person name="Goeker M."/>
        </authorList>
    </citation>
    <scope>NUCLEOTIDE SEQUENCE [LARGE SCALE GENOMIC DNA]</scope>
    <source>
        <strain evidence="2 3">DSM 18577</strain>
    </source>
</reference>
<evidence type="ECO:0008006" key="4">
    <source>
        <dbReference type="Google" id="ProtNLM"/>
    </source>
</evidence>
<dbReference type="InterPro" id="IPR007820">
    <property type="entry name" value="AbrB_fam"/>
</dbReference>
<dbReference type="PANTHER" id="PTHR38457:SF1">
    <property type="entry name" value="REGULATOR ABRB-RELATED"/>
    <property type="match status" value="1"/>
</dbReference>
<dbReference type="GO" id="GO:0016020">
    <property type="term" value="C:membrane"/>
    <property type="evidence" value="ECO:0007669"/>
    <property type="project" value="InterPro"/>
</dbReference>
<feature type="transmembrane region" description="Helical" evidence="1">
    <location>
        <begin position="14"/>
        <end position="34"/>
    </location>
</feature>
<gene>
    <name evidence="2" type="ORF">EV690_3474</name>
</gene>